<protein>
    <recommendedName>
        <fullName evidence="1">F-box domain-containing protein</fullName>
    </recommendedName>
</protein>
<gene>
    <name evidence="2" type="ORF">CY34DRAFT_802889</name>
</gene>
<organism evidence="2 3">
    <name type="scientific">Suillus luteus UH-Slu-Lm8-n1</name>
    <dbReference type="NCBI Taxonomy" id="930992"/>
    <lineage>
        <taxon>Eukaryota</taxon>
        <taxon>Fungi</taxon>
        <taxon>Dikarya</taxon>
        <taxon>Basidiomycota</taxon>
        <taxon>Agaricomycotina</taxon>
        <taxon>Agaricomycetes</taxon>
        <taxon>Agaricomycetidae</taxon>
        <taxon>Boletales</taxon>
        <taxon>Suillineae</taxon>
        <taxon>Suillaceae</taxon>
        <taxon>Suillus</taxon>
    </lineage>
</organism>
<keyword evidence="3" id="KW-1185">Reference proteome</keyword>
<reference evidence="3" key="2">
    <citation type="submission" date="2015-01" db="EMBL/GenBank/DDBJ databases">
        <title>Evolutionary Origins and Diversification of the Mycorrhizal Mutualists.</title>
        <authorList>
            <consortium name="DOE Joint Genome Institute"/>
            <consortium name="Mycorrhizal Genomics Consortium"/>
            <person name="Kohler A."/>
            <person name="Kuo A."/>
            <person name="Nagy L.G."/>
            <person name="Floudas D."/>
            <person name="Copeland A."/>
            <person name="Barry K.W."/>
            <person name="Cichocki N."/>
            <person name="Veneault-Fourrey C."/>
            <person name="LaButti K."/>
            <person name="Lindquist E.A."/>
            <person name="Lipzen A."/>
            <person name="Lundell T."/>
            <person name="Morin E."/>
            <person name="Murat C."/>
            <person name="Riley R."/>
            <person name="Ohm R."/>
            <person name="Sun H."/>
            <person name="Tunlid A."/>
            <person name="Henrissat B."/>
            <person name="Grigoriev I.V."/>
            <person name="Hibbett D.S."/>
            <person name="Martin F."/>
        </authorList>
    </citation>
    <scope>NUCLEOTIDE SEQUENCE [LARGE SCALE GENOMIC DNA]</scope>
    <source>
        <strain evidence="3">UH-Slu-Lm8-n1</strain>
    </source>
</reference>
<sequence>MARSAAAKQESKRVLRSRRNELLPIFRLPTEILVMVFKNVEEDHRLDESAHSDVPACVVVSRVCKYWRSVAYACPALWTHIRSTNPHLVAIMLEKSRNFPLVVMYKTPAPPRHCLKPILSHLPRIESLKFRALEIHANDIIQWLSSQPAPLLETFEFSTPIVTQNSADVDITPISSVIFQGQAPRLRSVHLTVVPIDWTADIFSGIRSLSIMEPGPEYLTLSQFLSALTRMPALEHLSLERILFLDEGTMPYSTVSLPQLKSMALGNPTLPEAITVFRQLVLPADVKISLCLDSLRDIYDLFEVMPGGFRSIIKSMRAICFNGYCLCVQFSTSPTMNPADFWNASDDDIRLSLHIVFKDDDGMPMAIPELSIVFDICQAAMQDMDGIQSLYLVGFGSPNREFWRAGSACLPNVEAIHLEGIWLEGIIAALGIVNDDEHDIDILYPSLRVLELKATLFDYETLLNSLQAIWHMRANHGVGIDTLRLTECRRLLNYWVRRFREVIETVDWDECHWQEHKEDSDERLAEILETGRPLWYDDAANDRNKGWPES</sequence>
<reference evidence="2 3" key="1">
    <citation type="submission" date="2014-04" db="EMBL/GenBank/DDBJ databases">
        <authorList>
            <consortium name="DOE Joint Genome Institute"/>
            <person name="Kuo A."/>
            <person name="Ruytinx J."/>
            <person name="Rineau F."/>
            <person name="Colpaert J."/>
            <person name="Kohler A."/>
            <person name="Nagy L.G."/>
            <person name="Floudas D."/>
            <person name="Copeland A."/>
            <person name="Barry K.W."/>
            <person name="Cichocki N."/>
            <person name="Veneault-Fourrey C."/>
            <person name="LaButti K."/>
            <person name="Lindquist E.A."/>
            <person name="Lipzen A."/>
            <person name="Lundell T."/>
            <person name="Morin E."/>
            <person name="Murat C."/>
            <person name="Sun H."/>
            <person name="Tunlid A."/>
            <person name="Henrissat B."/>
            <person name="Grigoriev I.V."/>
            <person name="Hibbett D.S."/>
            <person name="Martin F."/>
            <person name="Nordberg H.P."/>
            <person name="Cantor M.N."/>
            <person name="Hua S.X."/>
        </authorList>
    </citation>
    <scope>NUCLEOTIDE SEQUENCE [LARGE SCALE GENOMIC DNA]</scope>
    <source>
        <strain evidence="2 3">UH-Slu-Lm8-n1</strain>
    </source>
</reference>
<dbReference type="HOGENOM" id="CLU_024199_2_3_1"/>
<evidence type="ECO:0000259" key="1">
    <source>
        <dbReference type="Pfam" id="PF12937"/>
    </source>
</evidence>
<evidence type="ECO:0000313" key="2">
    <source>
        <dbReference type="EMBL" id="KIK44281.1"/>
    </source>
</evidence>
<proteinExistence type="predicted"/>
<dbReference type="InterPro" id="IPR001810">
    <property type="entry name" value="F-box_dom"/>
</dbReference>
<dbReference type="OrthoDB" id="2692326at2759"/>
<dbReference type="InParanoid" id="A0A0D0ARA3"/>
<dbReference type="AlphaFoldDB" id="A0A0D0ARA3"/>
<dbReference type="STRING" id="930992.A0A0D0ARA3"/>
<dbReference type="SUPFAM" id="SSF52047">
    <property type="entry name" value="RNI-like"/>
    <property type="match status" value="1"/>
</dbReference>
<dbReference type="InterPro" id="IPR036047">
    <property type="entry name" value="F-box-like_dom_sf"/>
</dbReference>
<dbReference type="Gene3D" id="3.80.10.10">
    <property type="entry name" value="Ribonuclease Inhibitor"/>
    <property type="match status" value="1"/>
</dbReference>
<dbReference type="Gene3D" id="1.20.1280.50">
    <property type="match status" value="1"/>
</dbReference>
<name>A0A0D0ARA3_9AGAM</name>
<dbReference type="Pfam" id="PF12937">
    <property type="entry name" value="F-box-like"/>
    <property type="match status" value="1"/>
</dbReference>
<dbReference type="Proteomes" id="UP000054485">
    <property type="component" value="Unassembled WGS sequence"/>
</dbReference>
<accession>A0A0D0ARA3</accession>
<dbReference type="InterPro" id="IPR032675">
    <property type="entry name" value="LRR_dom_sf"/>
</dbReference>
<dbReference type="EMBL" id="KN835194">
    <property type="protein sequence ID" value="KIK44281.1"/>
    <property type="molecule type" value="Genomic_DNA"/>
</dbReference>
<feature type="domain" description="F-box" evidence="1">
    <location>
        <begin position="26"/>
        <end position="81"/>
    </location>
</feature>
<dbReference type="SUPFAM" id="SSF81383">
    <property type="entry name" value="F-box domain"/>
    <property type="match status" value="1"/>
</dbReference>
<evidence type="ECO:0000313" key="3">
    <source>
        <dbReference type="Proteomes" id="UP000054485"/>
    </source>
</evidence>